<evidence type="ECO:0000313" key="1">
    <source>
        <dbReference type="EMBL" id="SPJ75622.1"/>
    </source>
</evidence>
<reference evidence="1" key="1">
    <citation type="submission" date="2018-03" db="EMBL/GenBank/DDBJ databases">
        <authorList>
            <person name="Guldener U."/>
        </authorList>
    </citation>
    <scope>NUCLEOTIDE SEQUENCE</scope>
</reference>
<comment type="caution">
    <text evidence="1">The sequence shown here is derived from an EMBL/GenBank/DDBJ whole genome shotgun (WGS) entry which is preliminary data.</text>
</comment>
<dbReference type="EMBL" id="ONZP01000171">
    <property type="protein sequence ID" value="SPJ75622.1"/>
    <property type="molecule type" value="Genomic_DNA"/>
</dbReference>
<name>A0AAE8M7E7_9HYPO</name>
<organism evidence="1 2">
    <name type="scientific">Fusarium torulosum</name>
    <dbReference type="NCBI Taxonomy" id="33205"/>
    <lineage>
        <taxon>Eukaryota</taxon>
        <taxon>Fungi</taxon>
        <taxon>Dikarya</taxon>
        <taxon>Ascomycota</taxon>
        <taxon>Pezizomycotina</taxon>
        <taxon>Sordariomycetes</taxon>
        <taxon>Hypocreomycetidae</taxon>
        <taxon>Hypocreales</taxon>
        <taxon>Nectriaceae</taxon>
        <taxon>Fusarium</taxon>
    </lineage>
</organism>
<evidence type="ECO:0000313" key="2">
    <source>
        <dbReference type="Proteomes" id="UP001187734"/>
    </source>
</evidence>
<dbReference type="AlphaFoldDB" id="A0AAE8M7E7"/>
<dbReference type="Proteomes" id="UP001187734">
    <property type="component" value="Unassembled WGS sequence"/>
</dbReference>
<accession>A0AAE8M7E7</accession>
<keyword evidence="2" id="KW-1185">Reference proteome</keyword>
<protein>
    <submittedName>
        <fullName evidence="1">Uncharacterized protein</fullName>
    </submittedName>
</protein>
<sequence>MYPEPISHSHLWGLIQGCHNVTVEDYDWIHHVCNTLEKSPQRLLTLSLKDKLAPCIGRFVGTCNENIQSVGQAITELQLQKLSDNHFGLYVLIFRIHQLYDEVIKSTPRVESSIQKGKQIAHCLRSLIQATNISDPRNNLDAEVFVSLKQRCDEISDGNREMSVSPEPADTFDFVDWFVQNE</sequence>
<gene>
    <name evidence="1" type="ORF">FTOL_05353</name>
</gene>
<proteinExistence type="predicted"/>